<evidence type="ECO:0000256" key="2">
    <source>
        <dbReference type="SAM" id="Phobius"/>
    </source>
</evidence>
<keyword evidence="2" id="KW-1133">Transmembrane helix</keyword>
<sequence length="283" mass="29519">MAALIMSVVATGLVWLIPNPGKRPTPEPTGGAANTSPSEQFECQIKLQDSRRALFEGNVYVTANREVEVGRSFLVRVGLCGPEARERAWCASEVGPSGVGQSPAGKVLLGGRVQVRLVSTDDHLRVVGADPAQDEPQPLTGPGDVGVWTWEAEAKTPDTYTMLLIVRLLDGQSDNPLVPDDYLPIELTARRVAANTQPSSGETGGGPTVSASPSPPATSQVAAQPTQGDAGPSTFDRVVLVLAQVVVPIVVALIGAGLLRNRTRRRASPGGSPSADQPPTTSP</sequence>
<keyword evidence="2" id="KW-0472">Membrane</keyword>
<gene>
    <name evidence="3" type="ORF">DLJ58_31645</name>
</gene>
<dbReference type="EMBL" id="QGSY01000318">
    <property type="protein sequence ID" value="RQX02216.1"/>
    <property type="molecule type" value="Genomic_DNA"/>
</dbReference>
<dbReference type="AlphaFoldDB" id="A0A3N9WMX9"/>
<name>A0A3N9WMX9_9ACTN</name>
<feature type="region of interest" description="Disordered" evidence="1">
    <location>
        <begin position="264"/>
        <end position="283"/>
    </location>
</feature>
<reference evidence="3 4" key="1">
    <citation type="submission" date="2018-05" db="EMBL/GenBank/DDBJ databases">
        <title>Micromonospora from Atacama Desert.</title>
        <authorList>
            <person name="Carro L."/>
            <person name="Goodfellow M."/>
            <person name="Klenk H.-P."/>
        </authorList>
    </citation>
    <scope>NUCLEOTIDE SEQUENCE [LARGE SCALE GENOMIC DNA]</scope>
    <source>
        <strain evidence="3 4">LB32</strain>
    </source>
</reference>
<feature type="transmembrane region" description="Helical" evidence="2">
    <location>
        <begin position="238"/>
        <end position="259"/>
    </location>
</feature>
<keyword evidence="4" id="KW-1185">Reference proteome</keyword>
<feature type="compositionally biased region" description="Low complexity" evidence="1">
    <location>
        <begin position="208"/>
        <end position="227"/>
    </location>
</feature>
<keyword evidence="2" id="KW-0812">Transmembrane</keyword>
<dbReference type="Proteomes" id="UP000266889">
    <property type="component" value="Unassembled WGS sequence"/>
</dbReference>
<organism evidence="3 4">
    <name type="scientific">Micromonospora arida</name>
    <dbReference type="NCBI Taxonomy" id="2203715"/>
    <lineage>
        <taxon>Bacteria</taxon>
        <taxon>Bacillati</taxon>
        <taxon>Actinomycetota</taxon>
        <taxon>Actinomycetes</taxon>
        <taxon>Micromonosporales</taxon>
        <taxon>Micromonosporaceae</taxon>
        <taxon>Micromonospora</taxon>
    </lineage>
</organism>
<protein>
    <submittedName>
        <fullName evidence="3">Uncharacterized protein</fullName>
    </submittedName>
</protein>
<proteinExistence type="predicted"/>
<feature type="compositionally biased region" description="Polar residues" evidence="1">
    <location>
        <begin position="274"/>
        <end position="283"/>
    </location>
</feature>
<feature type="region of interest" description="Disordered" evidence="1">
    <location>
        <begin position="194"/>
        <end position="229"/>
    </location>
</feature>
<accession>A0A3N9WMX9</accession>
<evidence type="ECO:0000313" key="4">
    <source>
        <dbReference type="Proteomes" id="UP000266889"/>
    </source>
</evidence>
<evidence type="ECO:0000256" key="1">
    <source>
        <dbReference type="SAM" id="MobiDB-lite"/>
    </source>
</evidence>
<comment type="caution">
    <text evidence="3">The sequence shown here is derived from an EMBL/GenBank/DDBJ whole genome shotgun (WGS) entry which is preliminary data.</text>
</comment>
<evidence type="ECO:0000313" key="3">
    <source>
        <dbReference type="EMBL" id="RQX02216.1"/>
    </source>
</evidence>